<dbReference type="STRING" id="1348632.GCA_001591745_00103"/>
<gene>
    <name evidence="4" type="ORF">RU87_GL000119</name>
</gene>
<keyword evidence="1" id="KW-0547">Nucleotide-binding</keyword>
<dbReference type="AlphaFoldDB" id="A0A2A5S493"/>
<dbReference type="PANTHER" id="PTHR43158">
    <property type="entry name" value="SKFA PEPTIDE EXPORT ATP-BINDING PROTEIN SKFE"/>
    <property type="match status" value="1"/>
</dbReference>
<reference evidence="4 5" key="1">
    <citation type="submission" date="2014-12" db="EMBL/GenBank/DDBJ databases">
        <title>Draft genome sequences of 10 type strains of Lactococcus.</title>
        <authorList>
            <person name="Sun Z."/>
            <person name="Zhong Z."/>
            <person name="Liu W."/>
            <person name="Zhang W."/>
            <person name="Zhang H."/>
        </authorList>
    </citation>
    <scope>NUCLEOTIDE SEQUENCE [LARGE SCALE GENOMIC DNA]</scope>
    <source>
        <strain evidence="4 5">DSM 20686</strain>
    </source>
</reference>
<dbReference type="EMBL" id="JXJX01000001">
    <property type="protein sequence ID" value="PCS08296.1"/>
    <property type="molecule type" value="Genomic_DNA"/>
</dbReference>
<evidence type="ECO:0000256" key="1">
    <source>
        <dbReference type="ARBA" id="ARBA00022741"/>
    </source>
</evidence>
<evidence type="ECO:0000256" key="2">
    <source>
        <dbReference type="ARBA" id="ARBA00022840"/>
    </source>
</evidence>
<sequence>MSLAIQHIEKSYRNQQVLTDIQIDFQPETLYGLLGRNGAGKSTLLNVINSRIFADKGSITLDGENLIENEALQNRVFLTSEDNLYPKSIKVNQVLKLTEAFYGGFDWVFANHLIKAFKLNPKLSFKKLSTGYRSILKLIIALCVPVDYIFLDEPILGLDASHRDLFYRALIETYSERPRTFVISTHLIEEVANLISEFIIIDGGRVIEQKSAEDIQQSGATVSGAKELVEDFIQGMNIIGMDRLGSLVSYYIKDYQQQEVPDGISISPLNLQAYFVKLTQREEEK</sequence>
<evidence type="ECO:0000313" key="5">
    <source>
        <dbReference type="Proteomes" id="UP000242246"/>
    </source>
</evidence>
<dbReference type="PROSITE" id="PS50893">
    <property type="entry name" value="ABC_TRANSPORTER_2"/>
    <property type="match status" value="1"/>
</dbReference>
<evidence type="ECO:0000313" key="4">
    <source>
        <dbReference type="EMBL" id="PCS08296.1"/>
    </source>
</evidence>
<dbReference type="RefSeq" id="WP_068159728.1">
    <property type="nucleotide sequence ID" value="NZ_JXJX01000001.1"/>
</dbReference>
<name>A0A2A5S493_9LACT</name>
<proteinExistence type="predicted"/>
<dbReference type="Pfam" id="PF00005">
    <property type="entry name" value="ABC_tran"/>
    <property type="match status" value="1"/>
</dbReference>
<dbReference type="PANTHER" id="PTHR43158:SF5">
    <property type="entry name" value="ABC TRANSPORTER, ATP-BINDING PROTEIN"/>
    <property type="match status" value="1"/>
</dbReference>
<dbReference type="InterPro" id="IPR003593">
    <property type="entry name" value="AAA+_ATPase"/>
</dbReference>
<comment type="caution">
    <text evidence="4">The sequence shown here is derived from an EMBL/GenBank/DDBJ whole genome shotgun (WGS) entry which is preliminary data.</text>
</comment>
<accession>A0A2A5S493</accession>
<dbReference type="Gene3D" id="3.40.50.300">
    <property type="entry name" value="P-loop containing nucleotide triphosphate hydrolases"/>
    <property type="match status" value="1"/>
</dbReference>
<dbReference type="GO" id="GO:0016887">
    <property type="term" value="F:ATP hydrolysis activity"/>
    <property type="evidence" value="ECO:0007669"/>
    <property type="project" value="InterPro"/>
</dbReference>
<dbReference type="GO" id="GO:0005524">
    <property type="term" value="F:ATP binding"/>
    <property type="evidence" value="ECO:0007669"/>
    <property type="project" value="UniProtKB-KW"/>
</dbReference>
<dbReference type="Proteomes" id="UP000242246">
    <property type="component" value="Unassembled WGS sequence"/>
</dbReference>
<protein>
    <submittedName>
        <fullName evidence="4">ABC transporter ATP-binding protein</fullName>
    </submittedName>
</protein>
<dbReference type="InterPro" id="IPR027417">
    <property type="entry name" value="P-loop_NTPase"/>
</dbReference>
<organism evidence="4 5">
    <name type="scientific">Pseudolactococcus plantarum</name>
    <dbReference type="NCBI Taxonomy" id="1365"/>
    <lineage>
        <taxon>Bacteria</taxon>
        <taxon>Bacillati</taxon>
        <taxon>Bacillota</taxon>
        <taxon>Bacilli</taxon>
        <taxon>Lactobacillales</taxon>
        <taxon>Streptococcaceae</taxon>
        <taxon>Pseudolactococcus</taxon>
    </lineage>
</organism>
<dbReference type="OrthoDB" id="9804819at2"/>
<evidence type="ECO:0000259" key="3">
    <source>
        <dbReference type="PROSITE" id="PS50893"/>
    </source>
</evidence>
<feature type="domain" description="ABC transporter" evidence="3">
    <location>
        <begin position="3"/>
        <end position="228"/>
    </location>
</feature>
<dbReference type="InterPro" id="IPR003439">
    <property type="entry name" value="ABC_transporter-like_ATP-bd"/>
</dbReference>
<keyword evidence="5" id="KW-1185">Reference proteome</keyword>
<dbReference type="SUPFAM" id="SSF52540">
    <property type="entry name" value="P-loop containing nucleoside triphosphate hydrolases"/>
    <property type="match status" value="1"/>
</dbReference>
<dbReference type="SMART" id="SM00382">
    <property type="entry name" value="AAA"/>
    <property type="match status" value="1"/>
</dbReference>
<keyword evidence="2 4" id="KW-0067">ATP-binding</keyword>